<dbReference type="CDD" id="cd17574">
    <property type="entry name" value="REC_OmpR"/>
    <property type="match status" value="1"/>
</dbReference>
<name>A0A1G1UY67_9BACT</name>
<dbReference type="FunFam" id="1.10.10.10:FF:000005">
    <property type="entry name" value="Two-component system response regulator"/>
    <property type="match status" value="1"/>
</dbReference>
<dbReference type="STRING" id="1797513.A2782_03690"/>
<evidence type="ECO:0000259" key="9">
    <source>
        <dbReference type="PROSITE" id="PS51755"/>
    </source>
</evidence>
<dbReference type="PROSITE" id="PS51755">
    <property type="entry name" value="OMPR_PHOB"/>
    <property type="match status" value="1"/>
</dbReference>
<evidence type="ECO:0008006" key="12">
    <source>
        <dbReference type="Google" id="ProtNLM"/>
    </source>
</evidence>
<feature type="domain" description="OmpR/PhoB-type" evidence="9">
    <location>
        <begin position="125"/>
        <end position="223"/>
    </location>
</feature>
<gene>
    <name evidence="10" type="ORF">A2782_03690</name>
</gene>
<dbReference type="PROSITE" id="PS50110">
    <property type="entry name" value="RESPONSE_REGULATORY"/>
    <property type="match status" value="1"/>
</dbReference>
<dbReference type="Gene3D" id="1.10.10.10">
    <property type="entry name" value="Winged helix-like DNA-binding domain superfamily/Winged helix DNA-binding domain"/>
    <property type="match status" value="1"/>
</dbReference>
<sequence length="223" mass="25191">MVSKLLLVEDDKDLQSSLKELFTAEGFFVKTASDGVEALKNINKGEFDLLILDLGLPVMSGESVLMEVRKKYPELPVVVLTARDTTSDVIRGLNLGADDYVTKPFVADELIARAKARLRSHQMGEQKMKVGDLELDPTTFEVKRGSKLVSLTPQEFKLLQYLMANHGRVLTRDAILNRVWFYSPEVETRVVDVYIGYLRKKVDRGHKIKLLSSVRGFGYVLKE</sequence>
<evidence type="ECO:0000259" key="8">
    <source>
        <dbReference type="PROSITE" id="PS50110"/>
    </source>
</evidence>
<keyword evidence="4 7" id="KW-0238">DNA-binding</keyword>
<dbReference type="Proteomes" id="UP000177967">
    <property type="component" value="Unassembled WGS sequence"/>
</dbReference>
<dbReference type="Pfam" id="PF00072">
    <property type="entry name" value="Response_reg"/>
    <property type="match status" value="1"/>
</dbReference>
<dbReference type="InterPro" id="IPR036388">
    <property type="entry name" value="WH-like_DNA-bd_sf"/>
</dbReference>
<dbReference type="CDD" id="cd00383">
    <property type="entry name" value="trans_reg_C"/>
    <property type="match status" value="1"/>
</dbReference>
<feature type="modified residue" description="4-aspartylphosphate" evidence="6">
    <location>
        <position position="53"/>
    </location>
</feature>
<dbReference type="SMART" id="SM00448">
    <property type="entry name" value="REC"/>
    <property type="match status" value="1"/>
</dbReference>
<dbReference type="SMART" id="SM00862">
    <property type="entry name" value="Trans_reg_C"/>
    <property type="match status" value="1"/>
</dbReference>
<feature type="domain" description="Response regulatory" evidence="8">
    <location>
        <begin position="4"/>
        <end position="118"/>
    </location>
</feature>
<dbReference type="InterPro" id="IPR001789">
    <property type="entry name" value="Sig_transdc_resp-reg_receiver"/>
</dbReference>
<dbReference type="GO" id="GO:0005829">
    <property type="term" value="C:cytosol"/>
    <property type="evidence" value="ECO:0007669"/>
    <property type="project" value="TreeGrafter"/>
</dbReference>
<dbReference type="GO" id="GO:0032993">
    <property type="term" value="C:protein-DNA complex"/>
    <property type="evidence" value="ECO:0007669"/>
    <property type="project" value="TreeGrafter"/>
</dbReference>
<dbReference type="GO" id="GO:0006355">
    <property type="term" value="P:regulation of DNA-templated transcription"/>
    <property type="evidence" value="ECO:0007669"/>
    <property type="project" value="InterPro"/>
</dbReference>
<evidence type="ECO:0000256" key="7">
    <source>
        <dbReference type="PROSITE-ProRule" id="PRU01091"/>
    </source>
</evidence>
<evidence type="ECO:0000256" key="2">
    <source>
        <dbReference type="ARBA" id="ARBA00023012"/>
    </source>
</evidence>
<dbReference type="PANTHER" id="PTHR48111">
    <property type="entry name" value="REGULATOR OF RPOS"/>
    <property type="match status" value="1"/>
</dbReference>
<dbReference type="Gene3D" id="3.40.50.2300">
    <property type="match status" value="1"/>
</dbReference>
<comment type="caution">
    <text evidence="10">The sequence shown here is derived from an EMBL/GenBank/DDBJ whole genome shotgun (WGS) entry which is preliminary data.</text>
</comment>
<dbReference type="EMBL" id="MHBW01000031">
    <property type="protein sequence ID" value="OGY08089.1"/>
    <property type="molecule type" value="Genomic_DNA"/>
</dbReference>
<dbReference type="InterPro" id="IPR011006">
    <property type="entry name" value="CheY-like_superfamily"/>
</dbReference>
<dbReference type="Pfam" id="PF00486">
    <property type="entry name" value="Trans_reg_C"/>
    <property type="match status" value="1"/>
</dbReference>
<proteinExistence type="predicted"/>
<protein>
    <recommendedName>
        <fullName evidence="12">DNA-binding response regulator</fullName>
    </recommendedName>
</protein>
<keyword evidence="5" id="KW-0804">Transcription</keyword>
<dbReference type="GO" id="GO:0000156">
    <property type="term" value="F:phosphorelay response regulator activity"/>
    <property type="evidence" value="ECO:0007669"/>
    <property type="project" value="TreeGrafter"/>
</dbReference>
<evidence type="ECO:0000256" key="3">
    <source>
        <dbReference type="ARBA" id="ARBA00023015"/>
    </source>
</evidence>
<keyword evidence="1 6" id="KW-0597">Phosphoprotein</keyword>
<keyword evidence="2" id="KW-0902">Two-component regulatory system</keyword>
<evidence type="ECO:0000256" key="6">
    <source>
        <dbReference type="PROSITE-ProRule" id="PRU00169"/>
    </source>
</evidence>
<dbReference type="GO" id="GO:0000976">
    <property type="term" value="F:transcription cis-regulatory region binding"/>
    <property type="evidence" value="ECO:0007669"/>
    <property type="project" value="TreeGrafter"/>
</dbReference>
<evidence type="ECO:0000256" key="4">
    <source>
        <dbReference type="ARBA" id="ARBA00023125"/>
    </source>
</evidence>
<dbReference type="AlphaFoldDB" id="A0A1G1UY67"/>
<dbReference type="SUPFAM" id="SSF52172">
    <property type="entry name" value="CheY-like"/>
    <property type="match status" value="1"/>
</dbReference>
<dbReference type="PANTHER" id="PTHR48111:SF1">
    <property type="entry name" value="TWO-COMPONENT RESPONSE REGULATOR ORR33"/>
    <property type="match status" value="1"/>
</dbReference>
<organism evidence="10 11">
    <name type="scientific">Candidatus Blackburnbacteria bacterium RIFCSPHIGHO2_01_FULL_43_15b</name>
    <dbReference type="NCBI Taxonomy" id="1797513"/>
    <lineage>
        <taxon>Bacteria</taxon>
        <taxon>Candidatus Blackburniibacteriota</taxon>
    </lineage>
</organism>
<dbReference type="InterPro" id="IPR001867">
    <property type="entry name" value="OmpR/PhoB-type_DNA-bd"/>
</dbReference>
<accession>A0A1G1UY67</accession>
<evidence type="ECO:0000313" key="10">
    <source>
        <dbReference type="EMBL" id="OGY08089.1"/>
    </source>
</evidence>
<keyword evidence="3" id="KW-0805">Transcription regulation</keyword>
<feature type="DNA-binding region" description="OmpR/PhoB-type" evidence="7">
    <location>
        <begin position="125"/>
        <end position="223"/>
    </location>
</feature>
<evidence type="ECO:0000313" key="11">
    <source>
        <dbReference type="Proteomes" id="UP000177967"/>
    </source>
</evidence>
<dbReference type="InterPro" id="IPR039420">
    <property type="entry name" value="WalR-like"/>
</dbReference>
<evidence type="ECO:0000256" key="5">
    <source>
        <dbReference type="ARBA" id="ARBA00023163"/>
    </source>
</evidence>
<reference evidence="10 11" key="1">
    <citation type="journal article" date="2016" name="Nat. Commun.">
        <title>Thousands of microbial genomes shed light on interconnected biogeochemical processes in an aquifer system.</title>
        <authorList>
            <person name="Anantharaman K."/>
            <person name="Brown C.T."/>
            <person name="Hug L.A."/>
            <person name="Sharon I."/>
            <person name="Castelle C.J."/>
            <person name="Probst A.J."/>
            <person name="Thomas B.C."/>
            <person name="Singh A."/>
            <person name="Wilkins M.J."/>
            <person name="Karaoz U."/>
            <person name="Brodie E.L."/>
            <person name="Williams K.H."/>
            <person name="Hubbard S.S."/>
            <person name="Banfield J.F."/>
        </authorList>
    </citation>
    <scope>NUCLEOTIDE SEQUENCE [LARGE SCALE GENOMIC DNA]</scope>
</reference>
<evidence type="ECO:0000256" key="1">
    <source>
        <dbReference type="ARBA" id="ARBA00022553"/>
    </source>
</evidence>
<dbReference type="Gene3D" id="6.10.250.690">
    <property type="match status" value="1"/>
</dbReference>